<organism evidence="3 4">
    <name type="scientific">Aerococcus sanguinicola</name>
    <dbReference type="NCBI Taxonomy" id="119206"/>
    <lineage>
        <taxon>Bacteria</taxon>
        <taxon>Bacillati</taxon>
        <taxon>Bacillota</taxon>
        <taxon>Bacilli</taxon>
        <taxon>Lactobacillales</taxon>
        <taxon>Aerococcaceae</taxon>
        <taxon>Aerococcus</taxon>
    </lineage>
</organism>
<dbReference type="OrthoDB" id="2136477at2"/>
<sequence length="470" mass="52621">MMKYKLSVANRDIREQAGYAQRGNSWRIILAYVIAVIILSAMGVVATMGLSYLSQAEAAGWLLGLLGVVFVLIYLYVIIQMMVFGFPWSFLEMVDTGNYRIKTIFRPFRRRPGRNVLAYIFFELLFALVSLLMSLVSGVLFGLTTYNLLPNEAWSFNVQMPDAAAGQELAQAFLAGDSRLLILAGISFAVSLVLTLLYLAFLYGFAFTPFLPYDSETASASALLGIIRQMMRGNKFKLFRIHFFYMVVPYLLAFLFGLVLIATGLVFNLDGGLFGLLAGGIAFILIIVYVVFGLRAFTATAVFYRNYIKQYRLELNEAFPELNLTTWGQGSETEIYQQDQRPQVPEETMAFAVPDELKTKDSTTEDLSPSERAGAAAIFTAADSTLDDAPSRPSEEAEDVPDTTQVVDPQHDPELFDHMDQTFSDDIRGEEEQAEAIFDPDDQLTYDEKTQLRDNPTLYVDQSDESSPKD</sequence>
<evidence type="ECO:0008006" key="5">
    <source>
        <dbReference type="Google" id="ProtNLM"/>
    </source>
</evidence>
<keyword evidence="2" id="KW-0472">Membrane</keyword>
<feature type="compositionally biased region" description="Basic and acidic residues" evidence="1">
    <location>
        <begin position="409"/>
        <end position="431"/>
    </location>
</feature>
<name>A0A5N1GNT6_9LACT</name>
<dbReference type="PRINTS" id="PR00173">
    <property type="entry name" value="EDTRNSPORT"/>
</dbReference>
<dbReference type="Proteomes" id="UP000327148">
    <property type="component" value="Unassembled WGS sequence"/>
</dbReference>
<feature type="transmembrane region" description="Helical" evidence="2">
    <location>
        <begin position="180"/>
        <end position="205"/>
    </location>
</feature>
<evidence type="ECO:0000256" key="2">
    <source>
        <dbReference type="SAM" id="Phobius"/>
    </source>
</evidence>
<keyword evidence="2" id="KW-0812">Transmembrane</keyword>
<feature type="transmembrane region" description="Helical" evidence="2">
    <location>
        <begin position="273"/>
        <end position="304"/>
    </location>
</feature>
<evidence type="ECO:0000313" key="4">
    <source>
        <dbReference type="Proteomes" id="UP000327148"/>
    </source>
</evidence>
<dbReference type="STRING" id="119206.AWM72_03370"/>
<reference evidence="3 4" key="1">
    <citation type="submission" date="2019-09" db="EMBL/GenBank/DDBJ databases">
        <title>Draft genome sequence assemblies of isolates from the urinary tract.</title>
        <authorList>
            <person name="Mores C.R."/>
            <person name="Putonti C."/>
            <person name="Wolfe A.J."/>
        </authorList>
    </citation>
    <scope>NUCLEOTIDE SEQUENCE [LARGE SCALE GENOMIC DNA]</scope>
    <source>
        <strain evidence="3 4">UMB623</strain>
    </source>
</reference>
<protein>
    <recommendedName>
        <fullName evidence="5">DUF975 family protein</fullName>
    </recommendedName>
</protein>
<dbReference type="AlphaFoldDB" id="A0A5N1GNT6"/>
<feature type="region of interest" description="Disordered" evidence="1">
    <location>
        <begin position="384"/>
        <end position="470"/>
    </location>
</feature>
<dbReference type="RefSeq" id="WP_150983070.1">
    <property type="nucleotide sequence ID" value="NZ_VYWO01000001.1"/>
</dbReference>
<feature type="transmembrane region" description="Helical" evidence="2">
    <location>
        <begin position="238"/>
        <end position="267"/>
    </location>
</feature>
<accession>A0A5N1GNT6</accession>
<feature type="compositionally biased region" description="Acidic residues" evidence="1">
    <location>
        <begin position="432"/>
        <end position="445"/>
    </location>
</feature>
<feature type="transmembrane region" description="Helical" evidence="2">
    <location>
        <begin position="116"/>
        <end position="141"/>
    </location>
</feature>
<evidence type="ECO:0000313" key="3">
    <source>
        <dbReference type="EMBL" id="KAA9302452.1"/>
    </source>
</evidence>
<dbReference type="EMBL" id="VYWO01000001">
    <property type="protein sequence ID" value="KAA9302452.1"/>
    <property type="molecule type" value="Genomic_DNA"/>
</dbReference>
<feature type="transmembrane region" description="Helical" evidence="2">
    <location>
        <begin position="29"/>
        <end position="53"/>
    </location>
</feature>
<proteinExistence type="predicted"/>
<feature type="transmembrane region" description="Helical" evidence="2">
    <location>
        <begin position="59"/>
        <end position="79"/>
    </location>
</feature>
<comment type="caution">
    <text evidence="3">The sequence shown here is derived from an EMBL/GenBank/DDBJ whole genome shotgun (WGS) entry which is preliminary data.</text>
</comment>
<evidence type="ECO:0000256" key="1">
    <source>
        <dbReference type="SAM" id="MobiDB-lite"/>
    </source>
</evidence>
<keyword evidence="2" id="KW-1133">Transmembrane helix</keyword>
<gene>
    <name evidence="3" type="ORF">F6I03_04320</name>
</gene>